<accession>A0A1A9LE19</accession>
<dbReference type="RefSeq" id="WP_068762017.1">
    <property type="nucleotide sequence ID" value="NZ_LXIE01000022.1"/>
</dbReference>
<evidence type="ECO:0000313" key="2">
    <source>
        <dbReference type="EMBL" id="OAD91206.1"/>
    </source>
</evidence>
<organism evidence="2 3">
    <name type="scientific">Aequorivita soesokkakensis</name>
    <dbReference type="NCBI Taxonomy" id="1385699"/>
    <lineage>
        <taxon>Bacteria</taxon>
        <taxon>Pseudomonadati</taxon>
        <taxon>Bacteroidota</taxon>
        <taxon>Flavobacteriia</taxon>
        <taxon>Flavobacteriales</taxon>
        <taxon>Flavobacteriaceae</taxon>
        <taxon>Aequorivita</taxon>
    </lineage>
</organism>
<reference evidence="2 3" key="1">
    <citation type="submission" date="2016-05" db="EMBL/GenBank/DDBJ databases">
        <title>Genome sequencing of Vitellibacter soesokkakensis RSSK-12.</title>
        <authorList>
            <person name="Thevarajoo S."/>
            <person name="Selvaratnam C."/>
            <person name="Goh K.M."/>
            <person name="Chan K.-G."/>
            <person name="Chong C.S."/>
        </authorList>
    </citation>
    <scope>NUCLEOTIDE SEQUENCE [LARGE SCALE GENOMIC DNA]</scope>
    <source>
        <strain evidence="2 3">RSSK-12</strain>
    </source>
</reference>
<dbReference type="Proteomes" id="UP000077552">
    <property type="component" value="Unassembled WGS sequence"/>
</dbReference>
<feature type="domain" description="Exostosin GT47" evidence="1">
    <location>
        <begin position="230"/>
        <end position="308"/>
    </location>
</feature>
<dbReference type="InterPro" id="IPR040911">
    <property type="entry name" value="Exostosin_GT47"/>
</dbReference>
<dbReference type="AlphaFoldDB" id="A0A1A9LE19"/>
<sequence>MKLYYPKAHYNENFRTLVFPLLKPFIKGENFTDAERIALYGISENDFIFTEVLEEADLVFLTMAWNYYVNTDRKDIAISFVKQCELLNKKVIAFNAGDFGVNIPIFDNLIVLRPSGYKSKFSKNEYSMPAFIEDPLPQYFNSNEIIQRPYNPKATIGFCGQANSSQINAVKETFKTFLRNFKFHVGISKNDPQLLLSTSYLRASALKSLQKSSLVTSNFIFRKQYRAGVKKQKETHKTTLEFYENINSSDYVVCVRGAGNFSIRFYETLAMGRIPIFVNTDCALPLENEIDWKRHVVWIEKKEIKNIAEKVKDFHSALSSNDFIDLQNANRTLWNERLTLNGFFKTFRIK</sequence>
<dbReference type="OrthoDB" id="1416011at2"/>
<proteinExistence type="predicted"/>
<dbReference type="STRING" id="1385699.A7A78_12970"/>
<name>A0A1A9LE19_9FLAO</name>
<keyword evidence="3" id="KW-1185">Reference proteome</keyword>
<dbReference type="Pfam" id="PF03016">
    <property type="entry name" value="Exostosin_GT47"/>
    <property type="match status" value="1"/>
</dbReference>
<evidence type="ECO:0000259" key="1">
    <source>
        <dbReference type="Pfam" id="PF03016"/>
    </source>
</evidence>
<gene>
    <name evidence="2" type="ORF">A7A78_12970</name>
</gene>
<protein>
    <recommendedName>
        <fullName evidence="1">Exostosin GT47 domain-containing protein</fullName>
    </recommendedName>
</protein>
<evidence type="ECO:0000313" key="3">
    <source>
        <dbReference type="Proteomes" id="UP000077552"/>
    </source>
</evidence>
<dbReference type="EMBL" id="LXIE01000022">
    <property type="protein sequence ID" value="OAD91206.1"/>
    <property type="molecule type" value="Genomic_DNA"/>
</dbReference>
<comment type="caution">
    <text evidence="2">The sequence shown here is derived from an EMBL/GenBank/DDBJ whole genome shotgun (WGS) entry which is preliminary data.</text>
</comment>